<dbReference type="Pfam" id="PF23088">
    <property type="entry name" value="DUF7047"/>
    <property type="match status" value="1"/>
</dbReference>
<name>A0A7J6NAW4_PEROL</name>
<protein>
    <recommendedName>
        <fullName evidence="1">DUF7047 domain-containing protein</fullName>
    </recommendedName>
</protein>
<gene>
    <name evidence="2" type="ORF">FOZ60_012702</name>
</gene>
<dbReference type="InterPro" id="IPR055475">
    <property type="entry name" value="DUF7047"/>
</dbReference>
<dbReference type="InterPro" id="IPR043128">
    <property type="entry name" value="Rev_trsase/Diguanyl_cyclase"/>
</dbReference>
<reference evidence="2 3" key="1">
    <citation type="submission" date="2020-04" db="EMBL/GenBank/DDBJ databases">
        <title>Perkinsus olseni comparative genomics.</title>
        <authorList>
            <person name="Bogema D.R."/>
        </authorList>
    </citation>
    <scope>NUCLEOTIDE SEQUENCE [LARGE SCALE GENOMIC DNA]</scope>
    <source>
        <strain evidence="2">00978-12</strain>
    </source>
</reference>
<comment type="caution">
    <text evidence="2">The sequence shown here is derived from an EMBL/GenBank/DDBJ whole genome shotgun (WGS) entry which is preliminary data.</text>
</comment>
<dbReference type="SUPFAM" id="SSF56672">
    <property type="entry name" value="DNA/RNA polymerases"/>
    <property type="match status" value="1"/>
</dbReference>
<dbReference type="InterPro" id="IPR043502">
    <property type="entry name" value="DNA/RNA_pol_sf"/>
</dbReference>
<accession>A0A7J6NAW4</accession>
<evidence type="ECO:0000313" key="3">
    <source>
        <dbReference type="Proteomes" id="UP000541610"/>
    </source>
</evidence>
<sequence>MPSCRVEATISAGGLSVVAVSLDAPDCRAVRHPISQGSDRFYWEVAWKWKDSQPPQGRISCPEEYGSICDLPEHHFQSLRDELTAWFQKGWIVVVPPLEYHKMKCVLPLVLAFSAHKSTVLRPCHDFSVLNRYCVASSDEDAAVCNVSLRSWREFSEGTVLDIKKAYLSLRVEESLTWCQCFRVPTDCINDPSISCDTGYIYLRLCRCGFGQLSSPRLLKMVTDYCLRKENIKKYFDDIFVPMCKGVSASKHQSDVDRVRALLAQEDLYTKEPTSIQDSRVLGLQISKVGDELFWRRRVDITDFLEFDDRICSDEAVTYQDCSSFLGQLSSLLPVLSWLRPVTALGKRIVGSAAGTTKSSWRRLANESSKRFCRYICTLLRKLGDPGRGVWAVPPRSEALHSMKFIALLMPLNWH</sequence>
<organism evidence="2 3">
    <name type="scientific">Perkinsus olseni</name>
    <name type="common">Perkinsus atlanticus</name>
    <dbReference type="NCBI Taxonomy" id="32597"/>
    <lineage>
        <taxon>Eukaryota</taxon>
        <taxon>Sar</taxon>
        <taxon>Alveolata</taxon>
        <taxon>Perkinsozoa</taxon>
        <taxon>Perkinsea</taxon>
        <taxon>Perkinsida</taxon>
        <taxon>Perkinsidae</taxon>
        <taxon>Perkinsus</taxon>
    </lineage>
</organism>
<feature type="domain" description="DUF7047" evidence="1">
    <location>
        <begin position="319"/>
        <end position="382"/>
    </location>
</feature>
<dbReference type="Gene3D" id="3.30.70.270">
    <property type="match status" value="1"/>
</dbReference>
<dbReference type="EMBL" id="JABANP010000550">
    <property type="protein sequence ID" value="KAF4681028.1"/>
    <property type="molecule type" value="Genomic_DNA"/>
</dbReference>
<dbReference type="Proteomes" id="UP000541610">
    <property type="component" value="Unassembled WGS sequence"/>
</dbReference>
<dbReference type="OrthoDB" id="6376096at2759"/>
<proteinExistence type="predicted"/>
<evidence type="ECO:0000259" key="1">
    <source>
        <dbReference type="Pfam" id="PF23088"/>
    </source>
</evidence>
<evidence type="ECO:0000313" key="2">
    <source>
        <dbReference type="EMBL" id="KAF4681028.1"/>
    </source>
</evidence>
<dbReference type="AlphaFoldDB" id="A0A7J6NAW4"/>
<dbReference type="Gene3D" id="3.10.10.10">
    <property type="entry name" value="HIV Type 1 Reverse Transcriptase, subunit A, domain 1"/>
    <property type="match status" value="1"/>
</dbReference>